<reference evidence="7" key="1">
    <citation type="journal article" date="2019" name="Int. J. Syst. Evol. Microbiol.">
        <title>The Global Catalogue of Microorganisms (GCM) 10K type strain sequencing project: providing services to taxonomists for standard genome sequencing and annotation.</title>
        <authorList>
            <consortium name="The Broad Institute Genomics Platform"/>
            <consortium name="The Broad Institute Genome Sequencing Center for Infectious Disease"/>
            <person name="Wu L."/>
            <person name="Ma J."/>
        </authorList>
    </citation>
    <scope>NUCLEOTIDE SEQUENCE [LARGE SCALE GENOMIC DNA]</scope>
    <source>
        <strain evidence="7">JCM 16902</strain>
    </source>
</reference>
<dbReference type="InterPro" id="IPR013815">
    <property type="entry name" value="ATP_grasp_subdomain_1"/>
</dbReference>
<proteinExistence type="predicted"/>
<evidence type="ECO:0000256" key="4">
    <source>
        <dbReference type="PROSITE-ProRule" id="PRU00409"/>
    </source>
</evidence>
<dbReference type="Gene3D" id="3.30.1490.20">
    <property type="entry name" value="ATP-grasp fold, A domain"/>
    <property type="match status" value="1"/>
</dbReference>
<keyword evidence="1" id="KW-0436">Ligase</keyword>
<keyword evidence="7" id="KW-1185">Reference proteome</keyword>
<dbReference type="PANTHER" id="PTHR43585">
    <property type="entry name" value="FUMIPYRROLE BIOSYNTHESIS PROTEIN C"/>
    <property type="match status" value="1"/>
</dbReference>
<evidence type="ECO:0000256" key="3">
    <source>
        <dbReference type="ARBA" id="ARBA00022840"/>
    </source>
</evidence>
<name>A0ABP7AKP9_9ACTN</name>
<evidence type="ECO:0000313" key="6">
    <source>
        <dbReference type="EMBL" id="GAA3634526.1"/>
    </source>
</evidence>
<keyword evidence="3 4" id="KW-0067">ATP-binding</keyword>
<sequence length="409" mass="42925">MPSSVLLIGAKPDGAVRSLLRAGAEITCVASVKHAAGLPPGIRAVPVHDPADVEDVLLGLGRHGIDLTEFDVVTSALEYGLVAASVIGTLAGTTSVLPVSTAVRLRDKIVQKRVVRRARVLVAANTTAADEQEATAAVKAVGGPPVVVKPPHGAGARETVRLADDDALTHWAGRARPGPWTVEAFVDGVEHHLDGVVREGRVVLLTVSRYLSNMIDVPAGGMNGSVLLRPADEPGLYQAAQQLVSRSLTAMEHTTGVFHLEAFQRPDGQLVFGECGGRVAGKRIDEMIRLATGVDLHEEWAAAVLGLPTGAGAAVVREDAAFGNLDLLAPPGRIVSLPGLDDLARRPGVVHAEYKLRPGSTMTSFEDTNTRVGRVVVSGRNVAEVEQHLSEAAAWLWAQARSGSSQELS</sequence>
<dbReference type="PROSITE" id="PS50975">
    <property type="entry name" value="ATP_GRASP"/>
    <property type="match status" value="1"/>
</dbReference>
<gene>
    <name evidence="6" type="ORF">GCM10022223_61070</name>
</gene>
<dbReference type="PANTHER" id="PTHR43585:SF2">
    <property type="entry name" value="ATP-GRASP ENZYME FSQD"/>
    <property type="match status" value="1"/>
</dbReference>
<evidence type="ECO:0000259" key="5">
    <source>
        <dbReference type="PROSITE" id="PS50975"/>
    </source>
</evidence>
<dbReference type="RefSeq" id="WP_231489263.1">
    <property type="nucleotide sequence ID" value="NZ_BAAAZO010000012.1"/>
</dbReference>
<organism evidence="6 7">
    <name type="scientific">Kineosporia mesophila</name>
    <dbReference type="NCBI Taxonomy" id="566012"/>
    <lineage>
        <taxon>Bacteria</taxon>
        <taxon>Bacillati</taxon>
        <taxon>Actinomycetota</taxon>
        <taxon>Actinomycetes</taxon>
        <taxon>Kineosporiales</taxon>
        <taxon>Kineosporiaceae</taxon>
        <taxon>Kineosporia</taxon>
    </lineage>
</organism>
<dbReference type="InterPro" id="IPR052032">
    <property type="entry name" value="ATP-dep_AA_Ligase"/>
</dbReference>
<dbReference type="Proteomes" id="UP001501074">
    <property type="component" value="Unassembled WGS sequence"/>
</dbReference>
<dbReference type="Gene3D" id="3.30.470.20">
    <property type="entry name" value="ATP-grasp fold, B domain"/>
    <property type="match status" value="1"/>
</dbReference>
<keyword evidence="2 4" id="KW-0547">Nucleotide-binding</keyword>
<dbReference type="InterPro" id="IPR040570">
    <property type="entry name" value="LAL_C2"/>
</dbReference>
<dbReference type="InterPro" id="IPR011761">
    <property type="entry name" value="ATP-grasp"/>
</dbReference>
<evidence type="ECO:0000256" key="1">
    <source>
        <dbReference type="ARBA" id="ARBA00022598"/>
    </source>
</evidence>
<dbReference type="EMBL" id="BAAAZO010000012">
    <property type="protein sequence ID" value="GAA3634526.1"/>
    <property type="molecule type" value="Genomic_DNA"/>
</dbReference>
<evidence type="ECO:0000313" key="7">
    <source>
        <dbReference type="Proteomes" id="UP001501074"/>
    </source>
</evidence>
<accession>A0ABP7AKP9</accession>
<protein>
    <recommendedName>
        <fullName evidence="5">ATP-grasp domain-containing protein</fullName>
    </recommendedName>
</protein>
<dbReference type="Pfam" id="PF18603">
    <property type="entry name" value="LAL_C2"/>
    <property type="match status" value="1"/>
</dbReference>
<evidence type="ECO:0000256" key="2">
    <source>
        <dbReference type="ARBA" id="ARBA00022741"/>
    </source>
</evidence>
<dbReference type="SUPFAM" id="SSF56059">
    <property type="entry name" value="Glutathione synthetase ATP-binding domain-like"/>
    <property type="match status" value="1"/>
</dbReference>
<feature type="domain" description="ATP-grasp" evidence="5">
    <location>
        <begin position="112"/>
        <end position="305"/>
    </location>
</feature>
<comment type="caution">
    <text evidence="6">The sequence shown here is derived from an EMBL/GenBank/DDBJ whole genome shotgun (WGS) entry which is preliminary data.</text>
</comment>